<comment type="caution">
    <text evidence="6">The sequence shown here is derived from an EMBL/GenBank/DDBJ whole genome shotgun (WGS) entry which is preliminary data.</text>
</comment>
<dbReference type="Pfam" id="PF04172">
    <property type="entry name" value="LrgB"/>
    <property type="match status" value="1"/>
</dbReference>
<dbReference type="EMBL" id="JADFTS010000003">
    <property type="protein sequence ID" value="KAF9617409.1"/>
    <property type="molecule type" value="Genomic_DNA"/>
</dbReference>
<feature type="transmembrane region" description="Helical" evidence="5">
    <location>
        <begin position="117"/>
        <end position="138"/>
    </location>
</feature>
<dbReference type="InterPro" id="IPR007300">
    <property type="entry name" value="CidB/LrgB"/>
</dbReference>
<protein>
    <recommendedName>
        <fullName evidence="8">LrgB-like protein</fullName>
    </recommendedName>
</protein>
<dbReference type="OrthoDB" id="2502820at2759"/>
<organism evidence="6 7">
    <name type="scientific">Coptis chinensis</name>
    <dbReference type="NCBI Taxonomy" id="261450"/>
    <lineage>
        <taxon>Eukaryota</taxon>
        <taxon>Viridiplantae</taxon>
        <taxon>Streptophyta</taxon>
        <taxon>Embryophyta</taxon>
        <taxon>Tracheophyta</taxon>
        <taxon>Spermatophyta</taxon>
        <taxon>Magnoliopsida</taxon>
        <taxon>Ranunculales</taxon>
        <taxon>Ranunculaceae</taxon>
        <taxon>Coptidoideae</taxon>
        <taxon>Coptis</taxon>
    </lineage>
</organism>
<keyword evidence="2 5" id="KW-0812">Transmembrane</keyword>
<dbReference type="PANTHER" id="PTHR30249">
    <property type="entry name" value="PUTATIVE SEROTONIN TRANSPORTER"/>
    <property type="match status" value="1"/>
</dbReference>
<comment type="subcellular location">
    <subcellularLocation>
        <location evidence="1">Membrane</location>
        <topology evidence="1">Multi-pass membrane protein</topology>
    </subcellularLocation>
</comment>
<feature type="transmembrane region" description="Helical" evidence="5">
    <location>
        <begin position="12"/>
        <end position="32"/>
    </location>
</feature>
<feature type="transmembrane region" description="Helical" evidence="5">
    <location>
        <begin position="427"/>
        <end position="450"/>
    </location>
</feature>
<evidence type="ECO:0000256" key="5">
    <source>
        <dbReference type="SAM" id="Phobius"/>
    </source>
</evidence>
<gene>
    <name evidence="6" type="ORF">IFM89_036330</name>
</gene>
<feature type="transmembrane region" description="Helical" evidence="5">
    <location>
        <begin position="368"/>
        <end position="389"/>
    </location>
</feature>
<dbReference type="AlphaFoldDB" id="A0A835M886"/>
<evidence type="ECO:0000256" key="1">
    <source>
        <dbReference type="ARBA" id="ARBA00004141"/>
    </source>
</evidence>
<accession>A0A835M886</accession>
<dbReference type="Proteomes" id="UP000631114">
    <property type="component" value="Unassembled WGS sequence"/>
</dbReference>
<feature type="transmembrane region" description="Helical" evidence="5">
    <location>
        <begin position="44"/>
        <end position="68"/>
    </location>
</feature>
<dbReference type="GO" id="GO:0016020">
    <property type="term" value="C:membrane"/>
    <property type="evidence" value="ECO:0007669"/>
    <property type="project" value="UniProtKB-SubCell"/>
</dbReference>
<proteinExistence type="predicted"/>
<name>A0A835M886_9MAGN</name>
<evidence type="ECO:0000256" key="4">
    <source>
        <dbReference type="ARBA" id="ARBA00023136"/>
    </source>
</evidence>
<feature type="transmembrane region" description="Helical" evidence="5">
    <location>
        <begin position="325"/>
        <end position="348"/>
    </location>
</feature>
<evidence type="ECO:0000313" key="6">
    <source>
        <dbReference type="EMBL" id="KAF9617409.1"/>
    </source>
</evidence>
<feature type="transmembrane region" description="Helical" evidence="5">
    <location>
        <begin position="158"/>
        <end position="180"/>
    </location>
</feature>
<dbReference type="PANTHER" id="PTHR30249:SF0">
    <property type="entry name" value="PLASTIDAL GLYCOLATE_GLYCERATE TRANSLOCATOR 1, CHLOROPLASTIC"/>
    <property type="match status" value="1"/>
</dbReference>
<sequence>MVNDSGGASIRPPISIVPILHLVVSLGILLAMDMFLKQAFAAAAINFPSALFAMFSVLSVLIILDLLIPPAATSLMNFFEPAVMFIQRWLPLFYVPSLVVLPLAVKDIPTASGIKICFIIAGGWLASLAVAGYAAIAVRKLVKTEMVAAEPMGKPSPFSGFEVWTWTGVFVVSFATALIYPTAIGTSARTCLPFLLAATVLETLLKTCQCVLMALKMFRKNQGGASTSLIMCTALNEYELITRCSTPSSFAAFIPSSIPRSSSFHDTDIAILICRLPSNVKKVLHPIISCTLSADLAAFAYGYFSQSGMDSVLACQETWSRDILFCDYFNIILIVLNCFIWASCWARTSFDGIHFAQMHNTGIGPEHWTNPSLTAAVVVLTGLVGANFVQTMLDKLRLQDPIARGIATASSAHGFGTAALSAKEPEALPFCAIAYALTGICGTLLCSIAAGRQSLLFVVGYRNDVEKHIL</sequence>
<reference evidence="6 7" key="1">
    <citation type="submission" date="2020-10" db="EMBL/GenBank/DDBJ databases">
        <title>The Coptis chinensis genome and diversification of protoberbering-type alkaloids.</title>
        <authorList>
            <person name="Wang B."/>
            <person name="Shu S."/>
            <person name="Song C."/>
            <person name="Liu Y."/>
        </authorList>
    </citation>
    <scope>NUCLEOTIDE SEQUENCE [LARGE SCALE GENOMIC DNA]</scope>
    <source>
        <strain evidence="6">HL-2020</strain>
        <tissue evidence="6">Leaf</tissue>
    </source>
</reference>
<evidence type="ECO:0000256" key="2">
    <source>
        <dbReference type="ARBA" id="ARBA00022692"/>
    </source>
</evidence>
<feature type="transmembrane region" description="Helical" evidence="5">
    <location>
        <begin position="88"/>
        <end position="105"/>
    </location>
</feature>
<evidence type="ECO:0008006" key="8">
    <source>
        <dbReference type="Google" id="ProtNLM"/>
    </source>
</evidence>
<keyword evidence="3 5" id="KW-1133">Transmembrane helix</keyword>
<evidence type="ECO:0000313" key="7">
    <source>
        <dbReference type="Proteomes" id="UP000631114"/>
    </source>
</evidence>
<keyword evidence="7" id="KW-1185">Reference proteome</keyword>
<keyword evidence="4 5" id="KW-0472">Membrane</keyword>
<evidence type="ECO:0000256" key="3">
    <source>
        <dbReference type="ARBA" id="ARBA00022989"/>
    </source>
</evidence>